<reference evidence="2 3" key="1">
    <citation type="submission" date="2020-08" db="EMBL/GenBank/DDBJ databases">
        <title>Functional genomics of gut bacteria from endangered species of beetles.</title>
        <authorList>
            <person name="Carlos-Shanley C."/>
        </authorList>
    </citation>
    <scope>NUCLEOTIDE SEQUENCE [LARGE SCALE GENOMIC DNA]</scope>
    <source>
        <strain evidence="2 3">S00123</strain>
    </source>
</reference>
<sequence length="119" mass="13019">MPKRRRKARRPAVRRSAERRVHPAVGIGLLLFAVTGAGIGGFLFSFIWLGLYRLPLHLGFPAALVGLGAIYAVIGKRDRHMLIGLGLLFLVLVGGTAALYVSRDEVRLGHIDRSTMSMN</sequence>
<organism evidence="2 3">
    <name type="scientific">Brevundimonas bullata</name>
    <dbReference type="NCBI Taxonomy" id="13160"/>
    <lineage>
        <taxon>Bacteria</taxon>
        <taxon>Pseudomonadati</taxon>
        <taxon>Pseudomonadota</taxon>
        <taxon>Alphaproteobacteria</taxon>
        <taxon>Caulobacterales</taxon>
        <taxon>Caulobacteraceae</taxon>
        <taxon>Brevundimonas</taxon>
    </lineage>
</organism>
<evidence type="ECO:0000256" key="1">
    <source>
        <dbReference type="SAM" id="Phobius"/>
    </source>
</evidence>
<accession>A0A7W7IQS4</accession>
<keyword evidence="1" id="KW-1133">Transmembrane helix</keyword>
<dbReference type="RefSeq" id="WP_178825336.1">
    <property type="nucleotide sequence ID" value="NZ_JACHKY010000004.1"/>
</dbReference>
<keyword evidence="1" id="KW-0812">Transmembrane</keyword>
<protein>
    <submittedName>
        <fullName evidence="2">Uncharacterized protein</fullName>
    </submittedName>
</protein>
<evidence type="ECO:0000313" key="2">
    <source>
        <dbReference type="EMBL" id="MBB4798779.1"/>
    </source>
</evidence>
<evidence type="ECO:0000313" key="3">
    <source>
        <dbReference type="Proteomes" id="UP000539957"/>
    </source>
</evidence>
<name>A0A7W7IQS4_9CAUL</name>
<dbReference type="AlphaFoldDB" id="A0A7W7IQS4"/>
<gene>
    <name evidence="2" type="ORF">HNP32_002533</name>
</gene>
<feature type="transmembrane region" description="Helical" evidence="1">
    <location>
        <begin position="81"/>
        <end position="101"/>
    </location>
</feature>
<dbReference type="Proteomes" id="UP000539957">
    <property type="component" value="Unassembled WGS sequence"/>
</dbReference>
<proteinExistence type="predicted"/>
<feature type="transmembrane region" description="Helical" evidence="1">
    <location>
        <begin position="21"/>
        <end position="48"/>
    </location>
</feature>
<comment type="caution">
    <text evidence="2">The sequence shown here is derived from an EMBL/GenBank/DDBJ whole genome shotgun (WGS) entry which is preliminary data.</text>
</comment>
<dbReference type="EMBL" id="JACHKY010000004">
    <property type="protein sequence ID" value="MBB4798779.1"/>
    <property type="molecule type" value="Genomic_DNA"/>
</dbReference>
<keyword evidence="1" id="KW-0472">Membrane</keyword>
<keyword evidence="3" id="KW-1185">Reference proteome</keyword>
<feature type="transmembrane region" description="Helical" evidence="1">
    <location>
        <begin position="54"/>
        <end position="74"/>
    </location>
</feature>